<feature type="domain" description="RNase H type-1" evidence="1">
    <location>
        <begin position="12"/>
        <end position="104"/>
    </location>
</feature>
<evidence type="ECO:0000313" key="3">
    <source>
        <dbReference type="Proteomes" id="UP001415857"/>
    </source>
</evidence>
<sequence length="131" mass="14343">MNSFPYDEAGLKRLAGCFPVAIIEALAVRYALGFARDLGLHTVEVEEDSAEVIQALNSDDVLLTPLGLIVKDIHSAAGFFSDVVTFSHILCEGNVVAHGLARHAQNVDDLCVWIEEVPEFIRVSHLADLYH</sequence>
<dbReference type="CDD" id="cd06222">
    <property type="entry name" value="RNase_H_like"/>
    <property type="match status" value="1"/>
</dbReference>
<dbReference type="Proteomes" id="UP001415857">
    <property type="component" value="Unassembled WGS sequence"/>
</dbReference>
<dbReference type="InterPro" id="IPR002156">
    <property type="entry name" value="RNaseH_domain"/>
</dbReference>
<evidence type="ECO:0000259" key="1">
    <source>
        <dbReference type="Pfam" id="PF13456"/>
    </source>
</evidence>
<accession>A0AAP0WPN5</accession>
<keyword evidence="3" id="KW-1185">Reference proteome</keyword>
<dbReference type="InterPro" id="IPR052929">
    <property type="entry name" value="RNase_H-like_EbsB-rel"/>
</dbReference>
<dbReference type="Pfam" id="PF13456">
    <property type="entry name" value="RVT_3"/>
    <property type="match status" value="1"/>
</dbReference>
<dbReference type="GO" id="GO:0004523">
    <property type="term" value="F:RNA-DNA hybrid ribonuclease activity"/>
    <property type="evidence" value="ECO:0007669"/>
    <property type="project" value="InterPro"/>
</dbReference>
<name>A0AAP0WPN5_LIQFO</name>
<proteinExistence type="predicted"/>
<dbReference type="GO" id="GO:0003676">
    <property type="term" value="F:nucleic acid binding"/>
    <property type="evidence" value="ECO:0007669"/>
    <property type="project" value="InterPro"/>
</dbReference>
<dbReference type="EMBL" id="JBBPBK010000011">
    <property type="protein sequence ID" value="KAK9275724.1"/>
    <property type="molecule type" value="Genomic_DNA"/>
</dbReference>
<evidence type="ECO:0000313" key="2">
    <source>
        <dbReference type="EMBL" id="KAK9275724.1"/>
    </source>
</evidence>
<dbReference type="InterPro" id="IPR044730">
    <property type="entry name" value="RNase_H-like_dom_plant"/>
</dbReference>
<dbReference type="InterPro" id="IPR012337">
    <property type="entry name" value="RNaseH-like_sf"/>
</dbReference>
<gene>
    <name evidence="2" type="ORF">L1049_022992</name>
</gene>
<dbReference type="AlphaFoldDB" id="A0AAP0WPN5"/>
<dbReference type="PANTHER" id="PTHR47074:SF48">
    <property type="entry name" value="POLYNUCLEOTIDYL TRANSFERASE, RIBONUCLEASE H-LIKE SUPERFAMILY PROTEIN"/>
    <property type="match status" value="1"/>
</dbReference>
<reference evidence="2 3" key="1">
    <citation type="journal article" date="2024" name="Plant J.">
        <title>Genome sequences and population genomics reveal climatic adaptation and genomic divergence between two closely related sweetgum species.</title>
        <authorList>
            <person name="Xu W.Q."/>
            <person name="Ren C.Q."/>
            <person name="Zhang X.Y."/>
            <person name="Comes H.P."/>
            <person name="Liu X.H."/>
            <person name="Li Y.G."/>
            <person name="Kettle C.J."/>
            <person name="Jalonen R."/>
            <person name="Gaisberger H."/>
            <person name="Ma Y.Z."/>
            <person name="Qiu Y.X."/>
        </authorList>
    </citation>
    <scope>NUCLEOTIDE SEQUENCE [LARGE SCALE GENOMIC DNA]</scope>
    <source>
        <strain evidence="2">Hangzhou</strain>
    </source>
</reference>
<comment type="caution">
    <text evidence="2">The sequence shown here is derived from an EMBL/GenBank/DDBJ whole genome shotgun (WGS) entry which is preliminary data.</text>
</comment>
<organism evidence="2 3">
    <name type="scientific">Liquidambar formosana</name>
    <name type="common">Formosan gum</name>
    <dbReference type="NCBI Taxonomy" id="63359"/>
    <lineage>
        <taxon>Eukaryota</taxon>
        <taxon>Viridiplantae</taxon>
        <taxon>Streptophyta</taxon>
        <taxon>Embryophyta</taxon>
        <taxon>Tracheophyta</taxon>
        <taxon>Spermatophyta</taxon>
        <taxon>Magnoliopsida</taxon>
        <taxon>eudicotyledons</taxon>
        <taxon>Gunneridae</taxon>
        <taxon>Pentapetalae</taxon>
        <taxon>Saxifragales</taxon>
        <taxon>Altingiaceae</taxon>
        <taxon>Liquidambar</taxon>
    </lineage>
</organism>
<dbReference type="Gene3D" id="3.30.420.10">
    <property type="entry name" value="Ribonuclease H-like superfamily/Ribonuclease H"/>
    <property type="match status" value="1"/>
</dbReference>
<dbReference type="PANTHER" id="PTHR47074">
    <property type="entry name" value="BNAC02G40300D PROTEIN"/>
    <property type="match status" value="1"/>
</dbReference>
<dbReference type="SUPFAM" id="SSF53098">
    <property type="entry name" value="Ribonuclease H-like"/>
    <property type="match status" value="1"/>
</dbReference>
<dbReference type="InterPro" id="IPR036397">
    <property type="entry name" value="RNaseH_sf"/>
</dbReference>
<protein>
    <recommendedName>
        <fullName evidence="1">RNase H type-1 domain-containing protein</fullName>
    </recommendedName>
</protein>